<evidence type="ECO:0000313" key="2">
    <source>
        <dbReference type="Proteomes" id="UP000886998"/>
    </source>
</evidence>
<keyword evidence="2" id="KW-1185">Reference proteome</keyword>
<protein>
    <submittedName>
        <fullName evidence="1">Uncharacterized protein</fullName>
    </submittedName>
</protein>
<dbReference type="Proteomes" id="UP000886998">
    <property type="component" value="Unassembled WGS sequence"/>
</dbReference>
<dbReference type="EMBL" id="BMAV01005489">
    <property type="protein sequence ID" value="GFY46560.1"/>
    <property type="molecule type" value="Genomic_DNA"/>
</dbReference>
<gene>
    <name evidence="1" type="ORF">TNIN_424071</name>
</gene>
<name>A0A8X7BWK2_9ARAC</name>
<sequence length="118" mass="12732">MPWRPGDCTGNDFLLDACRTEKLSNACISVSEKPVRLSVGCARQGVPGVREHRRAPVAGIRPRKCEPHDGLASVGSLRPSTLSCAACAHFESNHPSSTYRFLTVVPPMIGCATRLSRT</sequence>
<evidence type="ECO:0000313" key="1">
    <source>
        <dbReference type="EMBL" id="GFY46560.1"/>
    </source>
</evidence>
<comment type="caution">
    <text evidence="1">The sequence shown here is derived from an EMBL/GenBank/DDBJ whole genome shotgun (WGS) entry which is preliminary data.</text>
</comment>
<dbReference type="AlphaFoldDB" id="A0A8X7BWK2"/>
<accession>A0A8X7BWK2</accession>
<proteinExistence type="predicted"/>
<reference evidence="1" key="1">
    <citation type="submission" date="2020-08" db="EMBL/GenBank/DDBJ databases">
        <title>Multicomponent nature underlies the extraordinary mechanical properties of spider dragline silk.</title>
        <authorList>
            <person name="Kono N."/>
            <person name="Nakamura H."/>
            <person name="Mori M."/>
            <person name="Yoshida Y."/>
            <person name="Ohtoshi R."/>
            <person name="Malay A.D."/>
            <person name="Moran D.A.P."/>
            <person name="Tomita M."/>
            <person name="Numata K."/>
            <person name="Arakawa K."/>
        </authorList>
    </citation>
    <scope>NUCLEOTIDE SEQUENCE</scope>
</reference>
<organism evidence="1 2">
    <name type="scientific">Trichonephila inaurata madagascariensis</name>
    <dbReference type="NCBI Taxonomy" id="2747483"/>
    <lineage>
        <taxon>Eukaryota</taxon>
        <taxon>Metazoa</taxon>
        <taxon>Ecdysozoa</taxon>
        <taxon>Arthropoda</taxon>
        <taxon>Chelicerata</taxon>
        <taxon>Arachnida</taxon>
        <taxon>Araneae</taxon>
        <taxon>Araneomorphae</taxon>
        <taxon>Entelegynae</taxon>
        <taxon>Araneoidea</taxon>
        <taxon>Nephilidae</taxon>
        <taxon>Trichonephila</taxon>
        <taxon>Trichonephila inaurata</taxon>
    </lineage>
</organism>